<accession>A0AAD3HKH1</accession>
<proteinExistence type="predicted"/>
<organism evidence="1 2">
    <name type="scientific">Astrephomene gubernaculifera</name>
    <dbReference type="NCBI Taxonomy" id="47775"/>
    <lineage>
        <taxon>Eukaryota</taxon>
        <taxon>Viridiplantae</taxon>
        <taxon>Chlorophyta</taxon>
        <taxon>core chlorophytes</taxon>
        <taxon>Chlorophyceae</taxon>
        <taxon>CS clade</taxon>
        <taxon>Chlamydomonadales</taxon>
        <taxon>Astrephomenaceae</taxon>
        <taxon>Astrephomene</taxon>
    </lineage>
</organism>
<gene>
    <name evidence="1" type="ORF">Agub_g5144</name>
</gene>
<keyword evidence="2" id="KW-1185">Reference proteome</keyword>
<dbReference type="Proteomes" id="UP001054857">
    <property type="component" value="Unassembled WGS sequence"/>
</dbReference>
<dbReference type="AlphaFoldDB" id="A0AAD3HKH1"/>
<dbReference type="PANTHER" id="PTHR35693">
    <property type="entry name" value="EXPRESSED PROTEIN"/>
    <property type="match status" value="1"/>
</dbReference>
<dbReference type="EMBL" id="BMAR01000006">
    <property type="protein sequence ID" value="GFR43998.1"/>
    <property type="molecule type" value="Genomic_DNA"/>
</dbReference>
<evidence type="ECO:0000313" key="2">
    <source>
        <dbReference type="Proteomes" id="UP001054857"/>
    </source>
</evidence>
<name>A0AAD3HKH1_9CHLO</name>
<dbReference type="PANTHER" id="PTHR35693:SF1">
    <property type="entry name" value="EXPRESSED PROTEIN"/>
    <property type="match status" value="1"/>
</dbReference>
<protein>
    <submittedName>
        <fullName evidence="1">Uncharacterized protein</fullName>
    </submittedName>
</protein>
<sequence length="170" mass="18628">MEFWKLVQQPVRHKNLVVKLMRDIESGNFIAPKAYDVLIRYPTEQLSLGMTQLPKVDLPEKPLIKAFLQKYPEAKYEPVALDSFRPPLARRFVQRQVQLMQAGSDTASAFTQAEKELAEPLKALSRPQLSSASGSNPVELLLAQEQEQLDAGLGALAAQRAGAAAAGGSS</sequence>
<reference evidence="1 2" key="1">
    <citation type="journal article" date="2021" name="Sci. Rep.">
        <title>Genome sequencing of the multicellular alga Astrephomene provides insights into convergent evolution of germ-soma differentiation.</title>
        <authorList>
            <person name="Yamashita S."/>
            <person name="Yamamoto K."/>
            <person name="Matsuzaki R."/>
            <person name="Suzuki S."/>
            <person name="Yamaguchi H."/>
            <person name="Hirooka S."/>
            <person name="Minakuchi Y."/>
            <person name="Miyagishima S."/>
            <person name="Kawachi M."/>
            <person name="Toyoda A."/>
            <person name="Nozaki H."/>
        </authorList>
    </citation>
    <scope>NUCLEOTIDE SEQUENCE [LARGE SCALE GENOMIC DNA]</scope>
    <source>
        <strain evidence="1 2">NIES-4017</strain>
    </source>
</reference>
<evidence type="ECO:0000313" key="1">
    <source>
        <dbReference type="EMBL" id="GFR43998.1"/>
    </source>
</evidence>
<comment type="caution">
    <text evidence="1">The sequence shown here is derived from an EMBL/GenBank/DDBJ whole genome shotgun (WGS) entry which is preliminary data.</text>
</comment>